<proteinExistence type="predicted"/>
<dbReference type="InParanoid" id="A0A066WK94"/>
<evidence type="ECO:0000313" key="1">
    <source>
        <dbReference type="EMBL" id="KDN52988.1"/>
    </source>
</evidence>
<name>A0A066WK94_TILAU</name>
<keyword evidence="2" id="KW-1185">Reference proteome</keyword>
<reference evidence="1 2" key="1">
    <citation type="submission" date="2014-05" db="EMBL/GenBank/DDBJ databases">
        <title>Draft genome sequence of a rare smut relative, Tilletiaria anomala UBC 951.</title>
        <authorList>
            <consortium name="DOE Joint Genome Institute"/>
            <person name="Toome M."/>
            <person name="Kuo A."/>
            <person name="Henrissat B."/>
            <person name="Lipzen A."/>
            <person name="Tritt A."/>
            <person name="Yoshinaga Y."/>
            <person name="Zane M."/>
            <person name="Barry K."/>
            <person name="Grigoriev I.V."/>
            <person name="Spatafora J.W."/>
            <person name="Aimea M.C."/>
        </authorList>
    </citation>
    <scope>NUCLEOTIDE SEQUENCE [LARGE SCALE GENOMIC DNA]</scope>
    <source>
        <strain evidence="1 2">UBC 951</strain>
    </source>
</reference>
<dbReference type="Proteomes" id="UP000027361">
    <property type="component" value="Unassembled WGS sequence"/>
</dbReference>
<organism evidence="1 2">
    <name type="scientific">Tilletiaria anomala (strain ATCC 24038 / CBS 436.72 / UBC 951)</name>
    <dbReference type="NCBI Taxonomy" id="1037660"/>
    <lineage>
        <taxon>Eukaryota</taxon>
        <taxon>Fungi</taxon>
        <taxon>Dikarya</taxon>
        <taxon>Basidiomycota</taxon>
        <taxon>Ustilaginomycotina</taxon>
        <taxon>Exobasidiomycetes</taxon>
        <taxon>Georgefischeriales</taxon>
        <taxon>Tilletiariaceae</taxon>
        <taxon>Tilletiaria</taxon>
    </lineage>
</organism>
<protein>
    <submittedName>
        <fullName evidence="1">Uncharacterized protein</fullName>
    </submittedName>
</protein>
<dbReference type="EMBL" id="JMSN01000005">
    <property type="protein sequence ID" value="KDN52988.1"/>
    <property type="molecule type" value="Genomic_DNA"/>
</dbReference>
<gene>
    <name evidence="1" type="ORF">K437DRAFT_134598</name>
</gene>
<comment type="caution">
    <text evidence="1">The sequence shown here is derived from an EMBL/GenBank/DDBJ whole genome shotgun (WGS) entry which is preliminary data.</text>
</comment>
<accession>A0A066WK94</accession>
<dbReference type="AlphaFoldDB" id="A0A066WK94"/>
<dbReference type="HOGENOM" id="CLU_1687947_0_0_1"/>
<dbReference type="GeneID" id="25261493"/>
<sequence>MGIQAFRSNQTYSRQTFSKQVPGLFSFIPDRKASGLSVCALTFIYMQVCTRLRRTACYGLCGRRSGHPSQSGARLGIDIGSRFNVWESLAAATTCATPAPAFAYNSEQAGACIKGRTAGLVAESMSNCQWSSDSARHLDFHYSSLCRQAFRASRSG</sequence>
<dbReference type="RefSeq" id="XP_013245827.1">
    <property type="nucleotide sequence ID" value="XM_013390373.1"/>
</dbReference>
<evidence type="ECO:0000313" key="2">
    <source>
        <dbReference type="Proteomes" id="UP000027361"/>
    </source>
</evidence>